<name>A0A1F2PCU7_9EURY</name>
<feature type="transmembrane region" description="Helical" evidence="1">
    <location>
        <begin position="108"/>
        <end position="137"/>
    </location>
</feature>
<sequence>MDIGSAVKFPTEDEKWIAKVVIGGILSIIPIVNLLVTGFYLKTMEKAIKGSPGMPEWEGWGELFVKGLLATIICFIYLLIPLIVVTVAVVMVGGLASTVTADTFPNIFAMFSAIIIGGILAIIFGFFIPMALAMYVASGSVGNAFKPGELISRIKSVLGDYILAYVVIFVLMVVLSLISAIPLLGWIIAIFGGFYIGVVAMNIFGNLYVASNA</sequence>
<evidence type="ECO:0000256" key="1">
    <source>
        <dbReference type="SAM" id="Phobius"/>
    </source>
</evidence>
<dbReference type="AlphaFoldDB" id="A0A1F2PCU7"/>
<accession>A0A1F2PCU7</accession>
<proteinExistence type="predicted"/>
<keyword evidence="1" id="KW-1133">Transmembrane helix</keyword>
<organism evidence="2 3">
    <name type="scientific">Candidatus Syntropharchaeum caldarium</name>
    <dbReference type="NCBI Taxonomy" id="1838285"/>
    <lineage>
        <taxon>Archaea</taxon>
        <taxon>Methanobacteriati</taxon>
        <taxon>Methanobacteriota</taxon>
        <taxon>Stenosarchaea group</taxon>
        <taxon>Methanomicrobia</taxon>
        <taxon>Methanosarcinales</taxon>
        <taxon>ANME-2 cluster</taxon>
        <taxon>Candidatus Syntropharchaeum</taxon>
    </lineage>
</organism>
<feature type="transmembrane region" description="Helical" evidence="1">
    <location>
        <begin position="184"/>
        <end position="209"/>
    </location>
</feature>
<feature type="transmembrane region" description="Helical" evidence="1">
    <location>
        <begin position="63"/>
        <end position="96"/>
    </location>
</feature>
<comment type="caution">
    <text evidence="2">The sequence shown here is derived from an EMBL/GenBank/DDBJ whole genome shotgun (WGS) entry which is preliminary data.</text>
</comment>
<evidence type="ECO:0000313" key="2">
    <source>
        <dbReference type="EMBL" id="OFV68854.1"/>
    </source>
</evidence>
<reference evidence="2" key="1">
    <citation type="submission" date="2016-05" db="EMBL/GenBank/DDBJ databases">
        <title>Microbial consortia oxidize butane by reversing methanogenesis.</title>
        <authorList>
            <person name="Laso-Perez R."/>
            <person name="Richter M."/>
            <person name="Wegener G."/>
            <person name="Musat F."/>
        </authorList>
    </citation>
    <scope>NUCLEOTIDE SEQUENCE [LARGE SCALE GENOMIC DNA]</scope>
    <source>
        <strain evidence="2">BOX2</strain>
    </source>
</reference>
<gene>
    <name evidence="2" type="ORF">SCAL_000530</name>
</gene>
<dbReference type="STRING" id="1838285.SCAL_000530"/>
<dbReference type="Pfam" id="PF13197">
    <property type="entry name" value="DUF4013"/>
    <property type="match status" value="1"/>
</dbReference>
<protein>
    <submittedName>
        <fullName evidence="2">Uncharacterized protein</fullName>
    </submittedName>
</protein>
<dbReference type="InterPro" id="IPR025098">
    <property type="entry name" value="DUF4013"/>
</dbReference>
<keyword evidence="3" id="KW-1185">Reference proteome</keyword>
<keyword evidence="1" id="KW-0812">Transmembrane</keyword>
<feature type="transmembrane region" description="Helical" evidence="1">
    <location>
        <begin position="20"/>
        <end position="42"/>
    </location>
</feature>
<evidence type="ECO:0000313" key="3">
    <source>
        <dbReference type="Proteomes" id="UP000186940"/>
    </source>
</evidence>
<keyword evidence="1" id="KW-0472">Membrane</keyword>
<dbReference type="EMBL" id="LYOS01000001">
    <property type="protein sequence ID" value="OFV68854.1"/>
    <property type="molecule type" value="Genomic_DNA"/>
</dbReference>
<feature type="transmembrane region" description="Helical" evidence="1">
    <location>
        <begin position="158"/>
        <end position="178"/>
    </location>
</feature>
<dbReference type="Proteomes" id="UP000186940">
    <property type="component" value="Unassembled WGS sequence"/>
</dbReference>